<keyword evidence="2" id="KW-1185">Reference proteome</keyword>
<reference evidence="1" key="1">
    <citation type="submission" date="2021-06" db="EMBL/GenBank/DDBJ databases">
        <authorList>
            <person name="Kallberg Y."/>
            <person name="Tangrot J."/>
            <person name="Rosling A."/>
        </authorList>
    </citation>
    <scope>NUCLEOTIDE SEQUENCE</scope>
    <source>
        <strain evidence="1">MA461A</strain>
    </source>
</reference>
<protein>
    <submittedName>
        <fullName evidence="1">9837_t:CDS:1</fullName>
    </submittedName>
</protein>
<organism evidence="1 2">
    <name type="scientific">Racocetra persica</name>
    <dbReference type="NCBI Taxonomy" id="160502"/>
    <lineage>
        <taxon>Eukaryota</taxon>
        <taxon>Fungi</taxon>
        <taxon>Fungi incertae sedis</taxon>
        <taxon>Mucoromycota</taxon>
        <taxon>Glomeromycotina</taxon>
        <taxon>Glomeromycetes</taxon>
        <taxon>Diversisporales</taxon>
        <taxon>Gigasporaceae</taxon>
        <taxon>Racocetra</taxon>
    </lineage>
</organism>
<evidence type="ECO:0000313" key="2">
    <source>
        <dbReference type="Proteomes" id="UP000789920"/>
    </source>
</evidence>
<comment type="caution">
    <text evidence="1">The sequence shown here is derived from an EMBL/GenBank/DDBJ whole genome shotgun (WGS) entry which is preliminary data.</text>
</comment>
<name>A0ACA9LSC2_9GLOM</name>
<dbReference type="EMBL" id="CAJVQC010004868">
    <property type="protein sequence ID" value="CAG8546190.1"/>
    <property type="molecule type" value="Genomic_DNA"/>
</dbReference>
<evidence type="ECO:0000313" key="1">
    <source>
        <dbReference type="EMBL" id="CAG8546190.1"/>
    </source>
</evidence>
<accession>A0ACA9LSC2</accession>
<proteinExistence type="predicted"/>
<gene>
    <name evidence="1" type="ORF">RPERSI_LOCUS3762</name>
</gene>
<sequence>MKEYTTGKTLKNKLYNEVHQSPTYHCCNCQKPVKKNDHFTLNNFEVISLNNVKKYYNEILLCKTCYHIQFEEIEIDDPRAEEYYKKEGINKLTECNFCCKPIRKRQGHQLWNTPQYMCYLEEMIVFIVYAKITDRPTYQVHQRIHHRTRYRVYASKSINESKIYRLIALIKEEESLLDEEGIPKQFDRKKILRQEKEKDFIHDWHITTTNDKK</sequence>
<dbReference type="Proteomes" id="UP000789920">
    <property type="component" value="Unassembled WGS sequence"/>
</dbReference>